<organism evidence="2 3">
    <name type="scientific">Methanosarcina mazei</name>
    <name type="common">Methanosarcina frisia</name>
    <dbReference type="NCBI Taxonomy" id="2209"/>
    <lineage>
        <taxon>Archaea</taxon>
        <taxon>Methanobacteriati</taxon>
        <taxon>Methanobacteriota</taxon>
        <taxon>Stenosarchaea group</taxon>
        <taxon>Methanomicrobia</taxon>
        <taxon>Methanosarcinales</taxon>
        <taxon>Methanosarcinaceae</taxon>
        <taxon>Methanosarcina</taxon>
    </lineage>
</organism>
<reference evidence="2 3" key="1">
    <citation type="submission" date="2018-05" db="EMBL/GenBank/DDBJ databases">
        <title>Methanosarcina gilichinskyana sp. nov., a novel methanogenic archaeon isolated from Holocene permafrost, North East Russia.</title>
        <authorList>
            <person name="Oshurkova V."/>
            <person name="Meer M."/>
            <person name="Bochkareva O."/>
            <person name="Shcherbakova V."/>
        </authorList>
    </citation>
    <scope>NUCLEOTIDE SEQUENCE [LARGE SCALE GENOMIC DNA]</scope>
    <source>
        <strain evidence="2 3">JL01</strain>
    </source>
</reference>
<gene>
    <name evidence="2" type="ORF">DKM28_05180</name>
</gene>
<evidence type="ECO:0000313" key="2">
    <source>
        <dbReference type="EMBL" id="QCR17769.1"/>
    </source>
</evidence>
<dbReference type="AlphaFoldDB" id="A0A4P8R6J2"/>
<dbReference type="Proteomes" id="UP000300067">
    <property type="component" value="Chromosome"/>
</dbReference>
<dbReference type="GO" id="GO:0016787">
    <property type="term" value="F:hydrolase activity"/>
    <property type="evidence" value="ECO:0007669"/>
    <property type="project" value="InterPro"/>
</dbReference>
<dbReference type="GO" id="GO:0005524">
    <property type="term" value="F:ATP binding"/>
    <property type="evidence" value="ECO:0007669"/>
    <property type="project" value="InterPro"/>
</dbReference>
<dbReference type="RefSeq" id="WP_080503122.1">
    <property type="nucleotide sequence ID" value="NZ_AP019780.1"/>
</dbReference>
<name>A0A4P8R6J2_METMZ</name>
<dbReference type="InterPro" id="IPR006935">
    <property type="entry name" value="Helicase/UvrB_N"/>
</dbReference>
<evidence type="ECO:0000313" key="3">
    <source>
        <dbReference type="Proteomes" id="UP000300067"/>
    </source>
</evidence>
<dbReference type="InterPro" id="IPR027417">
    <property type="entry name" value="P-loop_NTPase"/>
</dbReference>
<dbReference type="EMBL" id="CP029709">
    <property type="protein sequence ID" value="QCR17769.1"/>
    <property type="molecule type" value="Genomic_DNA"/>
</dbReference>
<accession>A0A4P8R6J2</accession>
<protein>
    <recommendedName>
        <fullName evidence="1">Helicase/UvrB N-terminal domain-containing protein</fullName>
    </recommendedName>
</protein>
<dbReference type="GeneID" id="95970553"/>
<dbReference type="GO" id="GO:0003677">
    <property type="term" value="F:DNA binding"/>
    <property type="evidence" value="ECO:0007669"/>
    <property type="project" value="InterPro"/>
</dbReference>
<dbReference type="SUPFAM" id="SSF52540">
    <property type="entry name" value="P-loop containing nucleoside triphosphate hydrolases"/>
    <property type="match status" value="1"/>
</dbReference>
<evidence type="ECO:0000259" key="1">
    <source>
        <dbReference type="Pfam" id="PF04851"/>
    </source>
</evidence>
<dbReference type="OrthoDB" id="76985at2157"/>
<feature type="domain" description="Helicase/UvrB N-terminal" evidence="1">
    <location>
        <begin position="13"/>
        <end position="72"/>
    </location>
</feature>
<sequence length="75" mass="8552">MYIVIKDFFPHGELRGHQGYVLDKIQEGPDRGKINFIIQAPTGSGKTALSIAIARYFKNAYICTNQKSLQKQYFL</sequence>
<proteinExistence type="predicted"/>
<dbReference type="Pfam" id="PF04851">
    <property type="entry name" value="ResIII"/>
    <property type="match status" value="1"/>
</dbReference>
<dbReference type="Gene3D" id="3.40.50.300">
    <property type="entry name" value="P-loop containing nucleotide triphosphate hydrolases"/>
    <property type="match status" value="1"/>
</dbReference>